<evidence type="ECO:0000256" key="16">
    <source>
        <dbReference type="ARBA" id="ARBA00023273"/>
    </source>
</evidence>
<dbReference type="GO" id="GO:0004725">
    <property type="term" value="F:protein tyrosine phosphatase activity"/>
    <property type="evidence" value="ECO:0007669"/>
    <property type="project" value="UniProtKB-UniRule"/>
</dbReference>
<evidence type="ECO:0000256" key="26">
    <source>
        <dbReference type="ARBA" id="ARBA00051341"/>
    </source>
</evidence>
<dbReference type="SMART" id="SM01326">
    <property type="entry name" value="PTEN_C2"/>
    <property type="match status" value="1"/>
</dbReference>
<dbReference type="Pfam" id="PF10409">
    <property type="entry name" value="PTEN_C2"/>
    <property type="match status" value="1"/>
</dbReference>
<dbReference type="SUPFAM" id="SSF52799">
    <property type="entry name" value="(Phosphotyrosine protein) phosphatases II"/>
    <property type="match status" value="1"/>
</dbReference>
<dbReference type="PROSITE" id="PS51181">
    <property type="entry name" value="PPASE_TENSIN"/>
    <property type="match status" value="1"/>
</dbReference>
<evidence type="ECO:0000256" key="22">
    <source>
        <dbReference type="ARBA" id="ARBA00043760"/>
    </source>
</evidence>
<name>A0A8C2GDH6_CYPCA</name>
<dbReference type="Ensembl" id="ENSCCRT00020074700.1">
    <property type="protein sequence ID" value="ENSCCRP00020067924.1"/>
    <property type="gene ID" value="ENSCCRG00020031833.1"/>
</dbReference>
<dbReference type="InterPro" id="IPR000387">
    <property type="entry name" value="Tyr_Pase_dom"/>
</dbReference>
<evidence type="ECO:0000259" key="32">
    <source>
        <dbReference type="PROSITE" id="PS51182"/>
    </source>
</evidence>
<organism evidence="33 35">
    <name type="scientific">Cyprinus carpio</name>
    <name type="common">Common carp</name>
    <dbReference type="NCBI Taxonomy" id="7962"/>
    <lineage>
        <taxon>Eukaryota</taxon>
        <taxon>Metazoa</taxon>
        <taxon>Chordata</taxon>
        <taxon>Craniata</taxon>
        <taxon>Vertebrata</taxon>
        <taxon>Euteleostomi</taxon>
        <taxon>Actinopterygii</taxon>
        <taxon>Neopterygii</taxon>
        <taxon>Teleostei</taxon>
        <taxon>Ostariophysi</taxon>
        <taxon>Cypriniformes</taxon>
        <taxon>Cyprinidae</taxon>
        <taxon>Cyprininae</taxon>
        <taxon>Cyprinus</taxon>
    </lineage>
</organism>
<dbReference type="EC" id="3.1.3.48" evidence="5 27"/>
<evidence type="ECO:0000256" key="13">
    <source>
        <dbReference type="ARBA" id="ARBA00023018"/>
    </source>
</evidence>
<comment type="catalytic activity">
    <reaction evidence="22">
        <text>a 1,2-diacyl-sn-glycero-3-phospho-(1D-myo-inositol-3,4,5-trisphosphate) + H2O = a 1,2-diacyl-sn-glycero-3-phospho-(1D-myo-inositol-4,5-bisphosphate) + phosphate</text>
        <dbReference type="Rhea" id="RHEA:25017"/>
        <dbReference type="ChEBI" id="CHEBI:15377"/>
        <dbReference type="ChEBI" id="CHEBI:43474"/>
        <dbReference type="ChEBI" id="CHEBI:57836"/>
        <dbReference type="ChEBI" id="CHEBI:58456"/>
        <dbReference type="EC" id="3.1.3.67"/>
    </reaction>
    <physiologicalReaction direction="left-to-right" evidence="22">
        <dbReference type="Rhea" id="RHEA:25018"/>
    </physiologicalReaction>
</comment>
<feature type="domain" description="Phosphatase tensin-type" evidence="31">
    <location>
        <begin position="14"/>
        <end position="170"/>
    </location>
</feature>
<evidence type="ECO:0000256" key="7">
    <source>
        <dbReference type="ARBA" id="ARBA00022490"/>
    </source>
</evidence>
<protein>
    <recommendedName>
        <fullName evidence="20 27">Phosphatidylinositol 3,4,5-trisphosphate 3-phosphatase and dual-specificity protein phosphatase PTEN</fullName>
        <ecNumber evidence="6 27">3.1.3.16</ecNumber>
        <ecNumber evidence="5 27">3.1.3.48</ecNumber>
        <ecNumber evidence="4 27">3.1.3.67</ecNumber>
    </recommendedName>
    <alternativeName>
        <fullName evidence="27">Phosphatase and tensin homolog</fullName>
    </alternativeName>
</protein>
<keyword evidence="9 27" id="KW-0378">Hydrolase</keyword>
<comment type="catalytic activity">
    <reaction evidence="23">
        <text>1D-myo-inositol 1,3,4,5,6-pentakisphosphate + H2O = 1D-myo-inositol 1,4,5,6-tetrakisphosphate + phosphate</text>
        <dbReference type="Rhea" id="RHEA:77143"/>
        <dbReference type="ChEBI" id="CHEBI:15377"/>
        <dbReference type="ChEBI" id="CHEBI:43474"/>
        <dbReference type="ChEBI" id="CHEBI:57627"/>
        <dbReference type="ChEBI" id="CHEBI:57733"/>
    </reaction>
    <physiologicalReaction direction="left-to-right" evidence="23">
        <dbReference type="Rhea" id="RHEA:77144"/>
    </physiologicalReaction>
</comment>
<dbReference type="GO" id="GO:0005886">
    <property type="term" value="C:plasma membrane"/>
    <property type="evidence" value="ECO:0007669"/>
    <property type="project" value="TreeGrafter"/>
</dbReference>
<dbReference type="Proteomes" id="UP000694427">
    <property type="component" value="Unplaced"/>
</dbReference>
<evidence type="ECO:0000256" key="29">
    <source>
        <dbReference type="SAM" id="MobiDB-lite"/>
    </source>
</evidence>
<dbReference type="GO" id="GO:0016314">
    <property type="term" value="F:phosphatidylinositol-3,4,5-trisphosphate 3-phosphatase activity"/>
    <property type="evidence" value="ECO:0007669"/>
    <property type="project" value="UniProtKB-UniRule"/>
</dbReference>
<dbReference type="InterPro" id="IPR035892">
    <property type="entry name" value="C2_domain_sf"/>
</dbReference>
<dbReference type="GO" id="GO:0006915">
    <property type="term" value="P:apoptotic process"/>
    <property type="evidence" value="ECO:0007669"/>
    <property type="project" value="UniProtKB-KW"/>
</dbReference>
<dbReference type="GO" id="GO:0004438">
    <property type="term" value="F:phosphatidylinositol-3-phosphate phosphatase activity"/>
    <property type="evidence" value="ECO:0007669"/>
    <property type="project" value="UniProtKB-UniRule"/>
</dbReference>
<comment type="subcellular location">
    <subcellularLocation>
        <location evidence="2">Cell projection</location>
        <location evidence="2">Dendritic spine</location>
    </subcellularLocation>
    <subcellularLocation>
        <location evidence="27">Cytoplasm</location>
    </subcellularLocation>
    <subcellularLocation>
        <location evidence="27">Nucleus</location>
    </subcellularLocation>
    <subcellularLocation>
        <location evidence="27">Nucleus</location>
        <location evidence="27">PML body</location>
    </subcellularLocation>
    <subcellularLocation>
        <location evidence="17">Postsynaptic density</location>
    </subcellularLocation>
</comment>
<feature type="domain" description="Tyrosine specific protein phosphatases" evidence="30">
    <location>
        <begin position="87"/>
        <end position="158"/>
    </location>
</feature>
<evidence type="ECO:0000256" key="10">
    <source>
        <dbReference type="ARBA" id="ARBA00022843"/>
    </source>
</evidence>
<dbReference type="GO" id="GO:0014069">
    <property type="term" value="C:postsynaptic density"/>
    <property type="evidence" value="ECO:0007669"/>
    <property type="project" value="UniProtKB-SubCell"/>
</dbReference>
<evidence type="ECO:0000256" key="19">
    <source>
        <dbReference type="ARBA" id="ARBA00034268"/>
    </source>
</evidence>
<dbReference type="InterPro" id="IPR017361">
    <property type="entry name" value="Bifunc_PIno_P3_Pase/Pase_PTEN"/>
</dbReference>
<keyword evidence="12 27" id="KW-0904">Protein phosphatase</keyword>
<dbReference type="PROSITE" id="PS50056">
    <property type="entry name" value="TYR_PHOSPHATASE_2"/>
    <property type="match status" value="1"/>
</dbReference>
<evidence type="ECO:0000256" key="23">
    <source>
        <dbReference type="ARBA" id="ARBA00043762"/>
    </source>
</evidence>
<dbReference type="GO" id="GO:0051726">
    <property type="term" value="P:regulation of cell cycle"/>
    <property type="evidence" value="ECO:0007669"/>
    <property type="project" value="UniProtKB-ARBA"/>
</dbReference>
<dbReference type="InterPro" id="IPR029023">
    <property type="entry name" value="Tensin_phosphatase"/>
</dbReference>
<dbReference type="InterPro" id="IPR014020">
    <property type="entry name" value="Tensin_C2-dom"/>
</dbReference>
<comment type="catalytic activity">
    <reaction evidence="21">
        <text>1D-myo-inositol 1,3,4,5-tetrakisphosphate + H2O = 1D-myo-inositol 1,4,5-trisphosphate + phosphate</text>
        <dbReference type="Rhea" id="RHEA:77155"/>
        <dbReference type="ChEBI" id="CHEBI:15377"/>
        <dbReference type="ChEBI" id="CHEBI:43474"/>
        <dbReference type="ChEBI" id="CHEBI:57895"/>
        <dbReference type="ChEBI" id="CHEBI:203600"/>
    </reaction>
    <physiologicalReaction direction="left-to-right" evidence="21">
        <dbReference type="Rhea" id="RHEA:77156"/>
    </physiologicalReaction>
</comment>
<dbReference type="GO" id="GO:0051093">
    <property type="term" value="P:negative regulation of developmental process"/>
    <property type="evidence" value="ECO:0007669"/>
    <property type="project" value="UniProtKB-ARBA"/>
</dbReference>
<evidence type="ECO:0000256" key="2">
    <source>
        <dbReference type="ARBA" id="ARBA00004552"/>
    </source>
</evidence>
<feature type="compositionally biased region" description="Acidic residues" evidence="29">
    <location>
        <begin position="390"/>
        <end position="407"/>
    </location>
</feature>
<dbReference type="GO" id="GO:0004722">
    <property type="term" value="F:protein serine/threonine phosphatase activity"/>
    <property type="evidence" value="ECO:0007669"/>
    <property type="project" value="UniProtKB-EC"/>
</dbReference>
<evidence type="ECO:0000256" key="8">
    <source>
        <dbReference type="ARBA" id="ARBA00022703"/>
    </source>
</evidence>
<evidence type="ECO:0000256" key="18">
    <source>
        <dbReference type="ARBA" id="ARBA00034256"/>
    </source>
</evidence>
<dbReference type="SMART" id="SM00404">
    <property type="entry name" value="PTPc_motif"/>
    <property type="match status" value="1"/>
</dbReference>
<evidence type="ECO:0000256" key="14">
    <source>
        <dbReference type="ARBA" id="ARBA00023098"/>
    </source>
</evidence>
<evidence type="ECO:0000313" key="35">
    <source>
        <dbReference type="Proteomes" id="UP000694701"/>
    </source>
</evidence>
<proteinExistence type="inferred from homology"/>
<evidence type="ECO:0000313" key="34">
    <source>
        <dbReference type="Proteomes" id="UP000694427"/>
    </source>
</evidence>
<dbReference type="Proteomes" id="UP000694701">
    <property type="component" value="Unplaced"/>
</dbReference>
<evidence type="ECO:0000256" key="24">
    <source>
        <dbReference type="ARBA" id="ARBA00047986"/>
    </source>
</evidence>
<comment type="similarity">
    <text evidence="3 27">Belongs to the PTEN phosphatase protein family.</text>
</comment>
<feature type="active site" description="Phosphocysteine intermediate" evidence="28">
    <location>
        <position position="109"/>
    </location>
</feature>
<dbReference type="FunFam" id="3.90.190.10:FF:000029">
    <property type="entry name" value="Phosphatidylinositol 3,4,5-trisphosphate 3-phosphatase and dual-specificity protein phosphatase PTEN"/>
    <property type="match status" value="1"/>
</dbReference>
<dbReference type="Gene3D" id="3.90.190.10">
    <property type="entry name" value="Protein tyrosine phosphatase superfamily"/>
    <property type="match status" value="1"/>
</dbReference>
<evidence type="ECO:0000256" key="3">
    <source>
        <dbReference type="ARBA" id="ARBA00007881"/>
    </source>
</evidence>
<keyword evidence="8" id="KW-0053">Apoptosis</keyword>
<dbReference type="InterPro" id="IPR045101">
    <property type="entry name" value="PTP_PTEN"/>
</dbReference>
<dbReference type="GO" id="GO:0051717">
    <property type="term" value="F:inositol-1,3,4,5-tetrakisphosphate 3-phosphatase activity"/>
    <property type="evidence" value="ECO:0007669"/>
    <property type="project" value="UniProtKB-UniRule"/>
</dbReference>
<evidence type="ECO:0000256" key="6">
    <source>
        <dbReference type="ARBA" id="ARBA00013081"/>
    </source>
</evidence>
<dbReference type="SUPFAM" id="SSF49562">
    <property type="entry name" value="C2 domain (Calcium/lipid-binding domain, CaLB)"/>
    <property type="match status" value="1"/>
</dbReference>
<evidence type="ECO:0000256" key="15">
    <source>
        <dbReference type="ARBA" id="ARBA00023242"/>
    </source>
</evidence>
<evidence type="ECO:0000256" key="9">
    <source>
        <dbReference type="ARBA" id="ARBA00022801"/>
    </source>
</evidence>
<dbReference type="GO" id="GO:0045595">
    <property type="term" value="P:regulation of cell differentiation"/>
    <property type="evidence" value="ECO:0007669"/>
    <property type="project" value="UniProtKB-ARBA"/>
</dbReference>
<keyword evidence="7 27" id="KW-0963">Cytoplasm</keyword>
<dbReference type="FunFam" id="2.60.40.1110:FF:000003">
    <property type="entry name" value="Phosphatidylinositol 3,4,5-trisphosphate 3-phosphatase and dual-specificity protein phosphatase PTEN"/>
    <property type="match status" value="1"/>
</dbReference>
<comment type="cofactor">
    <cofactor evidence="1">
        <name>Mg(2+)</name>
        <dbReference type="ChEBI" id="CHEBI:18420"/>
    </cofactor>
</comment>
<dbReference type="GO" id="GO:0010648">
    <property type="term" value="P:negative regulation of cell communication"/>
    <property type="evidence" value="ECO:0007669"/>
    <property type="project" value="UniProtKB-ARBA"/>
</dbReference>
<keyword evidence="34" id="KW-1185">Reference proteome</keyword>
<evidence type="ECO:0000256" key="5">
    <source>
        <dbReference type="ARBA" id="ARBA00013064"/>
    </source>
</evidence>
<dbReference type="EC" id="3.1.3.67" evidence="4 27"/>
<dbReference type="GO" id="GO:0016605">
    <property type="term" value="C:PML body"/>
    <property type="evidence" value="ECO:0007669"/>
    <property type="project" value="UniProtKB-SubCell"/>
</dbReference>
<keyword evidence="16" id="KW-0966">Cell projection</keyword>
<dbReference type="GO" id="GO:0046856">
    <property type="term" value="P:phosphatidylinositol dephosphorylation"/>
    <property type="evidence" value="ECO:0007669"/>
    <property type="project" value="UniProtKB-UniRule"/>
</dbReference>
<dbReference type="PANTHER" id="PTHR12305">
    <property type="entry name" value="PHOSPHATASE WITH HOMOLOGY TO TENSIN"/>
    <property type="match status" value="1"/>
</dbReference>
<dbReference type="EC" id="3.1.3.16" evidence="6 27"/>
<dbReference type="AlphaFoldDB" id="A0A8C2GDH6"/>
<dbReference type="GO" id="GO:0051129">
    <property type="term" value="P:negative regulation of cellular component organization"/>
    <property type="evidence" value="ECO:0007669"/>
    <property type="project" value="UniProtKB-ARBA"/>
</dbReference>
<dbReference type="Pfam" id="PF22785">
    <property type="entry name" value="Tc-R-P"/>
    <property type="match status" value="1"/>
</dbReference>
<dbReference type="GO" id="GO:0043491">
    <property type="term" value="P:phosphatidylinositol 3-kinase/protein kinase B signal transduction"/>
    <property type="evidence" value="ECO:0007669"/>
    <property type="project" value="TreeGrafter"/>
</dbReference>
<comment type="catalytic activity">
    <reaction evidence="25">
        <text>O-phospho-L-threonyl-[protein] + H2O = L-threonyl-[protein] + phosphate</text>
        <dbReference type="Rhea" id="RHEA:47004"/>
        <dbReference type="Rhea" id="RHEA-COMP:11060"/>
        <dbReference type="Rhea" id="RHEA-COMP:11605"/>
        <dbReference type="ChEBI" id="CHEBI:15377"/>
        <dbReference type="ChEBI" id="CHEBI:30013"/>
        <dbReference type="ChEBI" id="CHEBI:43474"/>
        <dbReference type="ChEBI" id="CHEBI:61977"/>
        <dbReference type="EC" id="3.1.3.16"/>
    </reaction>
    <physiologicalReaction direction="left-to-right" evidence="25">
        <dbReference type="Rhea" id="RHEA:47005"/>
    </physiologicalReaction>
</comment>
<dbReference type="InterPro" id="IPR029021">
    <property type="entry name" value="Prot-tyrosine_phosphatase-like"/>
</dbReference>
<dbReference type="PROSITE" id="PS51182">
    <property type="entry name" value="C2_TENSIN"/>
    <property type="match status" value="1"/>
</dbReference>
<evidence type="ECO:0000256" key="28">
    <source>
        <dbReference type="PIRSR" id="PIRSR038025-50"/>
    </source>
</evidence>
<dbReference type="GO" id="GO:0051241">
    <property type="term" value="P:negative regulation of multicellular organismal process"/>
    <property type="evidence" value="ECO:0007669"/>
    <property type="project" value="UniProtKB-ARBA"/>
</dbReference>
<accession>A0A8C2GDH6</accession>
<evidence type="ECO:0000256" key="1">
    <source>
        <dbReference type="ARBA" id="ARBA00001946"/>
    </source>
</evidence>
<comment type="catalytic activity">
    <reaction evidence="18">
        <text>1,2-dihexadecanoyl-sn-glycero-3-phospho-(1D-myo-inositol-3,4,5-trisphosphate) + H2O = 1,2-dihexadecanoyl-sn-glycero-3-phospho-(1D-myo-inositol-4,5-bisphosphate) + phosphate</text>
        <dbReference type="Rhea" id="RHEA:43560"/>
        <dbReference type="ChEBI" id="CHEBI:15377"/>
        <dbReference type="ChEBI" id="CHEBI:43474"/>
        <dbReference type="ChEBI" id="CHEBI:83420"/>
        <dbReference type="ChEBI" id="CHEBI:83423"/>
    </reaction>
    <physiologicalReaction direction="left-to-right" evidence="18">
        <dbReference type="Rhea" id="RHEA:43561"/>
    </physiologicalReaction>
</comment>
<comment type="function">
    <text evidence="27">Dual-specificity protein phosphatase, dephosphorylating tyrosine-, serine- and threonine-phosphorylated proteins. Also functions as a lipid phosphatase, removing the phosphate in the D3 position of the inositol ring of PtdIns(3,4,5)P3/phosphatidylinositol 3,4,5-trisphosphate, PtdIns(3,4)P2/phosphatidylinositol 3,4-diphosphate and PtdIns3P/phosphatidylinositol 3-phosphate with a preference for PtdIns(3,4,5)P3.</text>
</comment>
<dbReference type="Gene3D" id="2.60.40.1110">
    <property type="match status" value="1"/>
</dbReference>
<keyword evidence="15 27" id="KW-0539">Nucleus</keyword>
<dbReference type="PANTHER" id="PTHR12305:SF81">
    <property type="entry name" value="PHOSPHATIDYLINOSITOL 3,4,5-TRISPHOSPHATE 3-PHOSPHATASE AND DUAL-SPECIFICITY PROTEIN PHOSPHATASE PTEN"/>
    <property type="match status" value="1"/>
</dbReference>
<dbReference type="GO" id="GO:0010604">
    <property type="term" value="P:positive regulation of macromolecule metabolic process"/>
    <property type="evidence" value="ECO:0007669"/>
    <property type="project" value="UniProtKB-ARBA"/>
</dbReference>
<evidence type="ECO:0000256" key="12">
    <source>
        <dbReference type="ARBA" id="ARBA00022912"/>
    </source>
</evidence>
<evidence type="ECO:0000256" key="4">
    <source>
        <dbReference type="ARBA" id="ARBA00013015"/>
    </source>
</evidence>
<evidence type="ECO:0000256" key="17">
    <source>
        <dbReference type="ARBA" id="ARBA00034105"/>
    </source>
</evidence>
<dbReference type="InterPro" id="IPR051281">
    <property type="entry name" value="Dual-spec_lipid-protein_phosph"/>
</dbReference>
<evidence type="ECO:0000256" key="20">
    <source>
        <dbReference type="ARBA" id="ARBA00034338"/>
    </source>
</evidence>
<evidence type="ECO:0000259" key="31">
    <source>
        <dbReference type="PROSITE" id="PS51181"/>
    </source>
</evidence>
<feature type="domain" description="C2 tensin-type" evidence="32">
    <location>
        <begin position="175"/>
        <end position="357"/>
    </location>
</feature>
<dbReference type="InterPro" id="IPR003595">
    <property type="entry name" value="Tyr_Pase_cat"/>
</dbReference>
<dbReference type="GO" id="GO:0051896">
    <property type="term" value="P:regulation of phosphatidylinositol 3-kinase/protein kinase B signal transduction"/>
    <property type="evidence" value="ECO:0007669"/>
    <property type="project" value="TreeGrafter"/>
</dbReference>
<evidence type="ECO:0000256" key="27">
    <source>
        <dbReference type="PIRNR" id="PIRNR038025"/>
    </source>
</evidence>
<reference evidence="33" key="1">
    <citation type="submission" date="2025-05" db="UniProtKB">
        <authorList>
            <consortium name="Ensembl"/>
        </authorList>
    </citation>
    <scope>IDENTIFICATION</scope>
</reference>
<dbReference type="GO" id="GO:0019899">
    <property type="term" value="F:enzyme binding"/>
    <property type="evidence" value="ECO:0007669"/>
    <property type="project" value="UniProtKB-ARBA"/>
</dbReference>
<dbReference type="GO" id="GO:0023057">
    <property type="term" value="P:negative regulation of signaling"/>
    <property type="evidence" value="ECO:0007669"/>
    <property type="project" value="UniProtKB-ARBA"/>
</dbReference>
<keyword evidence="11 27" id="KW-0524">Neurogenesis</keyword>
<sequence length="407" mass="47567">MAAIIKEIVSRNKNRYQEDGFDLDLTYIYPNIIAMGFPAERLEGVYRNNIDDVVRCAERHYDTAKFNCRVAQYPFEDHNPPQLELIKPFCEDLDKWLSENDNHVAAIHCKAGKGRTGVMICAYLLHRGKFKKAQEALDFYGEVRTRDKKGVTIPSQRRYVYYYSYLLKNKLEYKPVALLFHKMVFETVPMFSGGTCRDSAVKSKSEQIPHGFRKNNWHWDPQFVVYQLKVKIHTSNPVHTRREEKYMYFDFPQPLPVCGDIKVEFFHKQNKMLKKDKMFHFWMNTFFVPGPDESSEKVENGGLVKELDGNQTTERGENDKDYLILTLAKNNLDKANKDKANRYFSPNFKVKLYFTKTVEEPSNSEASTSTSVTPDVSDNEPDLYRYSDTTDSDPENEQYDEEQITKV</sequence>
<evidence type="ECO:0000259" key="30">
    <source>
        <dbReference type="PROSITE" id="PS50056"/>
    </source>
</evidence>
<dbReference type="Ensembl" id="ENSCCRT00010020926.1">
    <property type="protein sequence ID" value="ENSCCRP00010019121.1"/>
    <property type="gene ID" value="ENSCCRG00010008078.1"/>
</dbReference>
<comment type="catalytic activity">
    <reaction evidence="26">
        <text>O-phospho-L-tyrosyl-[protein] + H2O = L-tyrosyl-[protein] + phosphate</text>
        <dbReference type="Rhea" id="RHEA:10684"/>
        <dbReference type="Rhea" id="RHEA-COMP:10136"/>
        <dbReference type="Rhea" id="RHEA-COMP:20101"/>
        <dbReference type="ChEBI" id="CHEBI:15377"/>
        <dbReference type="ChEBI" id="CHEBI:43474"/>
        <dbReference type="ChEBI" id="CHEBI:46858"/>
        <dbReference type="ChEBI" id="CHEBI:61978"/>
        <dbReference type="EC" id="3.1.3.48"/>
    </reaction>
    <physiologicalReaction direction="left-to-right" evidence="26">
        <dbReference type="Rhea" id="RHEA:10685"/>
    </physiologicalReaction>
</comment>
<dbReference type="GO" id="GO:0043197">
    <property type="term" value="C:dendritic spine"/>
    <property type="evidence" value="ECO:0007669"/>
    <property type="project" value="UniProtKB-SubCell"/>
</dbReference>
<dbReference type="GO" id="GO:0008285">
    <property type="term" value="P:negative regulation of cell population proliferation"/>
    <property type="evidence" value="ECO:0007669"/>
    <property type="project" value="UniProtKB-UniRule"/>
</dbReference>
<dbReference type="GO" id="GO:0007399">
    <property type="term" value="P:nervous system development"/>
    <property type="evidence" value="ECO:0007669"/>
    <property type="project" value="UniProtKB-KW"/>
</dbReference>
<evidence type="ECO:0000256" key="11">
    <source>
        <dbReference type="ARBA" id="ARBA00022902"/>
    </source>
</evidence>
<dbReference type="GO" id="GO:0048870">
    <property type="term" value="P:cell motility"/>
    <property type="evidence" value="ECO:0007669"/>
    <property type="project" value="TreeGrafter"/>
</dbReference>
<feature type="compositionally biased region" description="Low complexity" evidence="29">
    <location>
        <begin position="367"/>
        <end position="376"/>
    </location>
</feature>
<comment type="catalytic activity">
    <reaction evidence="24">
        <text>O-phospho-L-seryl-[protein] + H2O = L-seryl-[protein] + phosphate</text>
        <dbReference type="Rhea" id="RHEA:20629"/>
        <dbReference type="Rhea" id="RHEA-COMP:9863"/>
        <dbReference type="Rhea" id="RHEA-COMP:11604"/>
        <dbReference type="ChEBI" id="CHEBI:15377"/>
        <dbReference type="ChEBI" id="CHEBI:29999"/>
        <dbReference type="ChEBI" id="CHEBI:43474"/>
        <dbReference type="ChEBI" id="CHEBI:83421"/>
        <dbReference type="EC" id="3.1.3.16"/>
    </reaction>
    <physiologicalReaction direction="left-to-right" evidence="24">
        <dbReference type="Rhea" id="RHEA:20630"/>
    </physiologicalReaction>
</comment>
<dbReference type="GO" id="GO:0005829">
    <property type="term" value="C:cytosol"/>
    <property type="evidence" value="ECO:0007669"/>
    <property type="project" value="TreeGrafter"/>
</dbReference>
<evidence type="ECO:0000256" key="21">
    <source>
        <dbReference type="ARBA" id="ARBA00043734"/>
    </source>
</evidence>
<evidence type="ECO:0000313" key="33">
    <source>
        <dbReference type="Ensembl" id="ENSCCRP00020067924.1"/>
    </source>
</evidence>
<keyword evidence="13" id="KW-0770">Synapse</keyword>
<keyword evidence="14 27" id="KW-0443">Lipid metabolism</keyword>
<comment type="catalytic activity">
    <reaction evidence="19">
        <text>1,2-dioctanoyl-sn-glycero-3-phospho-(1D-myo-inositol-3,4,5-trisphosphate) + H2O = 1,2-dioctanoyl-sn-glycero-3-phospho-(1D-myo-inositol-4,5-bisphosphate) + phosphate</text>
        <dbReference type="Rhea" id="RHEA:43552"/>
        <dbReference type="ChEBI" id="CHEBI:15377"/>
        <dbReference type="ChEBI" id="CHEBI:43474"/>
        <dbReference type="ChEBI" id="CHEBI:83416"/>
        <dbReference type="ChEBI" id="CHEBI:83419"/>
    </reaction>
    <physiologicalReaction direction="left-to-right" evidence="19">
        <dbReference type="Rhea" id="RHEA:43553"/>
    </physiologicalReaction>
</comment>
<dbReference type="GO" id="GO:0051800">
    <property type="term" value="F:phosphatidylinositol-3,4-bisphosphate 3-phosphatase activity"/>
    <property type="evidence" value="ECO:0007669"/>
    <property type="project" value="UniProtKB-UniRule"/>
</dbReference>
<dbReference type="CDD" id="cd14509">
    <property type="entry name" value="PTP_PTEN"/>
    <property type="match status" value="1"/>
</dbReference>
<dbReference type="InterPro" id="IPR016130">
    <property type="entry name" value="Tyr_Pase_AS"/>
</dbReference>
<dbReference type="PIRSF" id="PIRSF038025">
    <property type="entry name" value="PTEN"/>
    <property type="match status" value="1"/>
</dbReference>
<feature type="region of interest" description="Disordered" evidence="29">
    <location>
        <begin position="359"/>
        <end position="407"/>
    </location>
</feature>
<keyword evidence="10" id="KW-0832">Ubl conjugation</keyword>
<dbReference type="PROSITE" id="PS00383">
    <property type="entry name" value="TYR_PHOSPHATASE_1"/>
    <property type="match status" value="1"/>
</dbReference>
<evidence type="ECO:0000256" key="25">
    <source>
        <dbReference type="ARBA" id="ARBA00048832"/>
    </source>
</evidence>